<protein>
    <submittedName>
        <fullName evidence="2">Uncharacterized protein</fullName>
    </submittedName>
</protein>
<dbReference type="EMBL" id="SNRW01010465">
    <property type="protein sequence ID" value="KAA6376514.1"/>
    <property type="molecule type" value="Genomic_DNA"/>
</dbReference>
<accession>A0A5J4V1T4</accession>
<proteinExistence type="predicted"/>
<feature type="compositionally biased region" description="Basic and acidic residues" evidence="1">
    <location>
        <begin position="333"/>
        <end position="342"/>
    </location>
</feature>
<dbReference type="AlphaFoldDB" id="A0A5J4V1T4"/>
<dbReference type="Proteomes" id="UP000324800">
    <property type="component" value="Unassembled WGS sequence"/>
</dbReference>
<sequence length="450" mass="52463">MQVSGIVPRNNDLSFIIPSTFGQSTLFGGIDGKFTSQLKKLHKELHKPTDELTAYAIVTLDLMKETAEWVGIDEDEKLTKLSDEDNKIRLSDSLPKKINNWRHNTLMISQCTITDYDILQSLPEIKPFVLLSRRGCVSSAVPVRYDQIPFRDIEMRISSAASLISFGESWINSQAQLFQDYDIFERNAFQSYIQMEIEEELAETGTLMMIPFHPVMRYHTPAYPMRFGRHFDSQMLLGISPHPLQFENLKWRTFEPWQLRKIISLMCAAGDIRQRWKLSEREKVRIQLNLPRPPDEEKAKQQIAIFRQQQLEEQKKNLIIMLKKFWNEEDEEKEKSKQLPVDEKDEEIASTSTSTIQSKSNTQQSMNPYKSTINSMQSYMFPEVTGKHTELTIHQPTMNFLQEYMHPQYRRKNTVLLTLTSDALEHPIPSNSTQRAVLQNRIIALPKELY</sequence>
<comment type="caution">
    <text evidence="2">The sequence shown here is derived from an EMBL/GenBank/DDBJ whole genome shotgun (WGS) entry which is preliminary data.</text>
</comment>
<reference evidence="2 3" key="1">
    <citation type="submission" date="2019-03" db="EMBL/GenBank/DDBJ databases">
        <title>Single cell metagenomics reveals metabolic interactions within the superorganism composed of flagellate Streblomastix strix and complex community of Bacteroidetes bacteria on its surface.</title>
        <authorList>
            <person name="Treitli S.C."/>
            <person name="Kolisko M."/>
            <person name="Husnik F."/>
            <person name="Keeling P."/>
            <person name="Hampl V."/>
        </authorList>
    </citation>
    <scope>NUCLEOTIDE SEQUENCE [LARGE SCALE GENOMIC DNA]</scope>
    <source>
        <strain evidence="2">ST1C</strain>
    </source>
</reference>
<organism evidence="2 3">
    <name type="scientific">Streblomastix strix</name>
    <dbReference type="NCBI Taxonomy" id="222440"/>
    <lineage>
        <taxon>Eukaryota</taxon>
        <taxon>Metamonada</taxon>
        <taxon>Preaxostyla</taxon>
        <taxon>Oxymonadida</taxon>
        <taxon>Streblomastigidae</taxon>
        <taxon>Streblomastix</taxon>
    </lineage>
</organism>
<name>A0A5J4V1T4_9EUKA</name>
<gene>
    <name evidence="2" type="ORF">EZS28_027958</name>
</gene>
<evidence type="ECO:0000313" key="3">
    <source>
        <dbReference type="Proteomes" id="UP000324800"/>
    </source>
</evidence>
<feature type="compositionally biased region" description="Polar residues" evidence="1">
    <location>
        <begin position="349"/>
        <end position="368"/>
    </location>
</feature>
<evidence type="ECO:0000256" key="1">
    <source>
        <dbReference type="SAM" id="MobiDB-lite"/>
    </source>
</evidence>
<feature type="region of interest" description="Disordered" evidence="1">
    <location>
        <begin position="332"/>
        <end position="368"/>
    </location>
</feature>
<evidence type="ECO:0000313" key="2">
    <source>
        <dbReference type="EMBL" id="KAA6376514.1"/>
    </source>
</evidence>